<dbReference type="InterPro" id="IPR008271">
    <property type="entry name" value="Ser/Thr_kinase_AS"/>
</dbReference>
<evidence type="ECO:0000256" key="4">
    <source>
        <dbReference type="ARBA" id="ARBA00022741"/>
    </source>
</evidence>
<dbReference type="SUPFAM" id="SSF56112">
    <property type="entry name" value="Protein kinase-like (PK-like)"/>
    <property type="match status" value="1"/>
</dbReference>
<keyword evidence="5" id="KW-0418">Kinase</keyword>
<dbReference type="InterPro" id="IPR000719">
    <property type="entry name" value="Prot_kinase_dom"/>
</dbReference>
<keyword evidence="4 7" id="KW-0547">Nucleotide-binding</keyword>
<feature type="region of interest" description="Disordered" evidence="8">
    <location>
        <begin position="98"/>
        <end position="117"/>
    </location>
</feature>
<feature type="binding site" evidence="7">
    <location>
        <position position="164"/>
    </location>
    <ligand>
        <name>ATP</name>
        <dbReference type="ChEBI" id="CHEBI:30616"/>
    </ligand>
</feature>
<dbReference type="InterPro" id="IPR017441">
    <property type="entry name" value="Protein_kinase_ATP_BS"/>
</dbReference>
<dbReference type="PANTHER" id="PTHR43289">
    <property type="entry name" value="MITOGEN-ACTIVATED PROTEIN KINASE KINASE KINASE 20-RELATED"/>
    <property type="match status" value="1"/>
</dbReference>
<protein>
    <recommendedName>
        <fullName evidence="9">Protein kinase domain-containing protein</fullName>
    </recommendedName>
</protein>
<dbReference type="InterPro" id="IPR001611">
    <property type="entry name" value="Leu-rich_rpt"/>
</dbReference>
<dbReference type="SMART" id="SM00220">
    <property type="entry name" value="S_TKc"/>
    <property type="match status" value="1"/>
</dbReference>
<organism evidence="10 11">
    <name type="scientific">Gimesia maris</name>
    <dbReference type="NCBI Taxonomy" id="122"/>
    <lineage>
        <taxon>Bacteria</taxon>
        <taxon>Pseudomonadati</taxon>
        <taxon>Planctomycetota</taxon>
        <taxon>Planctomycetia</taxon>
        <taxon>Planctomycetales</taxon>
        <taxon>Planctomycetaceae</taxon>
        <taxon>Gimesia</taxon>
    </lineage>
</organism>
<sequence>MYFKNDFFFGPFMQKCISDSQIIHYLRNELDELENQHVKDHLNHCAICQKRTEAYSEDKELKTWQECQQRHNQSGHSDQNPFSEQQLDRIYNSTISSINQPPSTAYSPSPHTSSSHHIPVDEELNRITIRVVGNYHLIEKIGQGGMGVVYQAIHARLKKQVVLKLLLNNQWDNDTQTQRFYREMELIGQLDHPNIVKATDAGEVDETCFLVMEYLSGHDLKTILKSENRLSITSACYIVRQAANGLQYIHNHNLIHRDIKPSNLFLTLEGEVKILDLGLAGLSQANPHLSDLTDSQCIMGSVHYMAPEQAHSVKSIDHRADIYSLGCTFYKLLTGQAPFKQQTQIATILAHREETPPQLSDLLPEIPEKLEELFQSMMKKDPVDRIQTMAEVVEILDQFLSEQNEIPLNESAETCLSESQELIELCRNTILTPPIEVMSADASTQVQPSTRYVNSKRISLFLTLILLFSLGTWVAWWYQPPAPEQVADLPPTVMPVKEPSPEQAKMEREAAAWLLNHQCEIIIDGRYEPVTQVQELPVVDFYIREIKFHPQTITREVMAPLKGLAKLETLHLEDCHVMDDALAPLEGKLTLKTLDLHETGLTNAGLSHISSLLNLTHLSLQKNREITDEGLQALANLKKLSSINLDRLNITDEGITFIKHNPRLDWLNIKDTQISDTSIPLLIKLNRMKNLYLEGSKITDQGIQKIKNAYAGRDPIKY</sequence>
<dbReference type="PANTHER" id="PTHR43289:SF6">
    <property type="entry name" value="SERINE_THREONINE-PROTEIN KINASE NEKL-3"/>
    <property type="match status" value="1"/>
</dbReference>
<evidence type="ECO:0000313" key="11">
    <source>
        <dbReference type="Proteomes" id="UP000263642"/>
    </source>
</evidence>
<evidence type="ECO:0000256" key="8">
    <source>
        <dbReference type="SAM" id="MobiDB-lite"/>
    </source>
</evidence>
<dbReference type="SMART" id="SM00367">
    <property type="entry name" value="LRR_CC"/>
    <property type="match status" value="1"/>
</dbReference>
<name>A0A3D3R914_9PLAN</name>
<dbReference type="GO" id="GO:0004674">
    <property type="term" value="F:protein serine/threonine kinase activity"/>
    <property type="evidence" value="ECO:0007669"/>
    <property type="project" value="TreeGrafter"/>
</dbReference>
<feature type="compositionally biased region" description="Low complexity" evidence="8">
    <location>
        <begin position="101"/>
        <end position="117"/>
    </location>
</feature>
<dbReference type="InterPro" id="IPR011009">
    <property type="entry name" value="Kinase-like_dom_sf"/>
</dbReference>
<keyword evidence="2" id="KW-0808">Transferase</keyword>
<evidence type="ECO:0000313" key="10">
    <source>
        <dbReference type="EMBL" id="HCO25269.1"/>
    </source>
</evidence>
<evidence type="ECO:0000256" key="7">
    <source>
        <dbReference type="PROSITE-ProRule" id="PRU10141"/>
    </source>
</evidence>
<dbReference type="Gene3D" id="3.80.10.10">
    <property type="entry name" value="Ribonuclease Inhibitor"/>
    <property type="match status" value="1"/>
</dbReference>
<evidence type="ECO:0000256" key="5">
    <source>
        <dbReference type="ARBA" id="ARBA00022777"/>
    </source>
</evidence>
<dbReference type="PROSITE" id="PS50011">
    <property type="entry name" value="PROTEIN_KINASE_DOM"/>
    <property type="match status" value="1"/>
</dbReference>
<dbReference type="Pfam" id="PF00069">
    <property type="entry name" value="Pkinase"/>
    <property type="match status" value="1"/>
</dbReference>
<evidence type="ECO:0000259" key="9">
    <source>
        <dbReference type="PROSITE" id="PS50011"/>
    </source>
</evidence>
<dbReference type="Gene3D" id="3.30.200.20">
    <property type="entry name" value="Phosphorylase Kinase, domain 1"/>
    <property type="match status" value="1"/>
</dbReference>
<dbReference type="PROSITE" id="PS00108">
    <property type="entry name" value="PROTEIN_KINASE_ST"/>
    <property type="match status" value="1"/>
</dbReference>
<evidence type="ECO:0000256" key="1">
    <source>
        <dbReference type="ARBA" id="ARBA00022614"/>
    </source>
</evidence>
<dbReference type="GO" id="GO:0005524">
    <property type="term" value="F:ATP binding"/>
    <property type="evidence" value="ECO:0007669"/>
    <property type="project" value="UniProtKB-UniRule"/>
</dbReference>
<dbReference type="Pfam" id="PF13516">
    <property type="entry name" value="LRR_6"/>
    <property type="match status" value="1"/>
</dbReference>
<accession>A0A3D3R914</accession>
<keyword evidence="1" id="KW-0433">Leucine-rich repeat</keyword>
<dbReference type="SUPFAM" id="SSF52047">
    <property type="entry name" value="RNI-like"/>
    <property type="match status" value="1"/>
</dbReference>
<feature type="domain" description="Protein kinase" evidence="9">
    <location>
        <begin position="135"/>
        <end position="400"/>
    </location>
</feature>
<dbReference type="PROSITE" id="PS00107">
    <property type="entry name" value="PROTEIN_KINASE_ATP"/>
    <property type="match status" value="1"/>
</dbReference>
<dbReference type="InterPro" id="IPR032675">
    <property type="entry name" value="LRR_dom_sf"/>
</dbReference>
<reference evidence="10 11" key="1">
    <citation type="journal article" date="2018" name="Nat. Biotechnol.">
        <title>A standardized bacterial taxonomy based on genome phylogeny substantially revises the tree of life.</title>
        <authorList>
            <person name="Parks D.H."/>
            <person name="Chuvochina M."/>
            <person name="Waite D.W."/>
            <person name="Rinke C."/>
            <person name="Skarshewski A."/>
            <person name="Chaumeil P.A."/>
            <person name="Hugenholtz P."/>
        </authorList>
    </citation>
    <scope>NUCLEOTIDE SEQUENCE [LARGE SCALE GENOMIC DNA]</scope>
    <source>
        <strain evidence="10">UBA9375</strain>
    </source>
</reference>
<evidence type="ECO:0000256" key="2">
    <source>
        <dbReference type="ARBA" id="ARBA00022679"/>
    </source>
</evidence>
<dbReference type="Gene3D" id="1.10.510.10">
    <property type="entry name" value="Transferase(Phosphotransferase) domain 1"/>
    <property type="match status" value="1"/>
</dbReference>
<dbReference type="Proteomes" id="UP000263642">
    <property type="component" value="Unassembled WGS sequence"/>
</dbReference>
<gene>
    <name evidence="10" type="ORF">DIT97_20430</name>
</gene>
<keyword evidence="6 7" id="KW-0067">ATP-binding</keyword>
<dbReference type="EMBL" id="DQAY01000121">
    <property type="protein sequence ID" value="HCO25269.1"/>
    <property type="molecule type" value="Genomic_DNA"/>
</dbReference>
<dbReference type="AlphaFoldDB" id="A0A3D3R914"/>
<dbReference type="CDD" id="cd14014">
    <property type="entry name" value="STKc_PknB_like"/>
    <property type="match status" value="1"/>
</dbReference>
<proteinExistence type="predicted"/>
<dbReference type="InterPro" id="IPR006553">
    <property type="entry name" value="Leu-rich_rpt_Cys-con_subtyp"/>
</dbReference>
<keyword evidence="3" id="KW-0677">Repeat</keyword>
<comment type="caution">
    <text evidence="10">The sequence shown here is derived from an EMBL/GenBank/DDBJ whole genome shotgun (WGS) entry which is preliminary data.</text>
</comment>
<evidence type="ECO:0000256" key="3">
    <source>
        <dbReference type="ARBA" id="ARBA00022737"/>
    </source>
</evidence>
<evidence type="ECO:0000256" key="6">
    <source>
        <dbReference type="ARBA" id="ARBA00022840"/>
    </source>
</evidence>